<sequence>MRHALQGLWLVFRASETTLAAVAIVLAAEVIPAAQRTSQSLRRHLVSVTISLPCTESGTQSSTIFSQAGNIQRPHFRNCTCSRLDGVHAMIRLILQYRRGHLLQVFQWLVLLTKTRRSKPLKDFQLVSASVLGNIRNELIIVGELSSRCCHPYCRATRNR</sequence>
<protein>
    <submittedName>
        <fullName evidence="1">Uncharacterized protein</fullName>
    </submittedName>
</protein>
<reference evidence="1" key="1">
    <citation type="journal article" date="2020" name="Stud. Mycol.">
        <title>101 Dothideomycetes genomes: a test case for predicting lifestyles and emergence of pathogens.</title>
        <authorList>
            <person name="Haridas S."/>
            <person name="Albert R."/>
            <person name="Binder M."/>
            <person name="Bloem J."/>
            <person name="Labutti K."/>
            <person name="Salamov A."/>
            <person name="Andreopoulos B."/>
            <person name="Baker S."/>
            <person name="Barry K."/>
            <person name="Bills G."/>
            <person name="Bluhm B."/>
            <person name="Cannon C."/>
            <person name="Castanera R."/>
            <person name="Culley D."/>
            <person name="Daum C."/>
            <person name="Ezra D."/>
            <person name="Gonzalez J."/>
            <person name="Henrissat B."/>
            <person name="Kuo A."/>
            <person name="Liang C."/>
            <person name="Lipzen A."/>
            <person name="Lutzoni F."/>
            <person name="Magnuson J."/>
            <person name="Mondo S."/>
            <person name="Nolan M."/>
            <person name="Ohm R."/>
            <person name="Pangilinan J."/>
            <person name="Park H.-J."/>
            <person name="Ramirez L."/>
            <person name="Alfaro M."/>
            <person name="Sun H."/>
            <person name="Tritt A."/>
            <person name="Yoshinaga Y."/>
            <person name="Zwiers L.-H."/>
            <person name="Turgeon B."/>
            <person name="Goodwin S."/>
            <person name="Spatafora J."/>
            <person name="Crous P."/>
            <person name="Grigoriev I."/>
        </authorList>
    </citation>
    <scope>NUCLEOTIDE SEQUENCE</scope>
    <source>
        <strain evidence="1">CBS 262.69</strain>
    </source>
</reference>
<dbReference type="Proteomes" id="UP000799640">
    <property type="component" value="Unassembled WGS sequence"/>
</dbReference>
<gene>
    <name evidence="1" type="ORF">EJ06DRAFT_115917</name>
</gene>
<dbReference type="EMBL" id="ML996701">
    <property type="protein sequence ID" value="KAF2397956.1"/>
    <property type="molecule type" value="Genomic_DNA"/>
</dbReference>
<name>A0A6G1HQ10_9PEZI</name>
<organism evidence="1 2">
    <name type="scientific">Trichodelitschia bisporula</name>
    <dbReference type="NCBI Taxonomy" id="703511"/>
    <lineage>
        <taxon>Eukaryota</taxon>
        <taxon>Fungi</taxon>
        <taxon>Dikarya</taxon>
        <taxon>Ascomycota</taxon>
        <taxon>Pezizomycotina</taxon>
        <taxon>Dothideomycetes</taxon>
        <taxon>Dothideomycetes incertae sedis</taxon>
        <taxon>Phaeotrichales</taxon>
        <taxon>Phaeotrichaceae</taxon>
        <taxon>Trichodelitschia</taxon>
    </lineage>
</organism>
<keyword evidence="2" id="KW-1185">Reference proteome</keyword>
<dbReference type="AlphaFoldDB" id="A0A6G1HQ10"/>
<evidence type="ECO:0000313" key="1">
    <source>
        <dbReference type="EMBL" id="KAF2397956.1"/>
    </source>
</evidence>
<proteinExistence type="predicted"/>
<accession>A0A6G1HQ10</accession>
<evidence type="ECO:0000313" key="2">
    <source>
        <dbReference type="Proteomes" id="UP000799640"/>
    </source>
</evidence>